<evidence type="ECO:0000313" key="1">
    <source>
        <dbReference type="EMBL" id="AEF21183.1"/>
    </source>
</evidence>
<dbReference type="RefSeq" id="WP_013790314.1">
    <property type="nucleotide sequence ID" value="NC_015556.1"/>
</dbReference>
<dbReference type="STRING" id="743720.Psefu_1206"/>
<dbReference type="Proteomes" id="UP000000686">
    <property type="component" value="Chromosome"/>
</dbReference>
<sequence>MSRRKAAALTTPDGRYLIVRGRLWRCSNPDLSEAHRQALVNELMDAHRLVKAAKAADDAELLRKSRAQVQAAKVALGERGPVWWRDGAADYNRHLVANSPYAEWFASLDCAGDEPPGSTQP</sequence>
<proteinExistence type="predicted"/>
<organism evidence="1 2">
    <name type="scientific">Pseudomonas fulva (strain 12-X)</name>
    <dbReference type="NCBI Taxonomy" id="743720"/>
    <lineage>
        <taxon>Bacteria</taxon>
        <taxon>Pseudomonadati</taxon>
        <taxon>Pseudomonadota</taxon>
        <taxon>Gammaproteobacteria</taxon>
        <taxon>Pseudomonadales</taxon>
        <taxon>Pseudomonadaceae</taxon>
        <taxon>Pseudomonas</taxon>
    </lineage>
</organism>
<accession>F6ACX7</accession>
<dbReference type="KEGG" id="pfv:Psefu_1206"/>
<dbReference type="HOGENOM" id="CLU_160611_1_0_6"/>
<protein>
    <submittedName>
        <fullName evidence="1">Uncharacterized protein</fullName>
    </submittedName>
</protein>
<evidence type="ECO:0000313" key="2">
    <source>
        <dbReference type="Proteomes" id="UP000000686"/>
    </source>
</evidence>
<gene>
    <name evidence="1" type="ordered locus">Psefu_1206</name>
</gene>
<dbReference type="eggNOG" id="ENOG5032RVW">
    <property type="taxonomic scope" value="Bacteria"/>
</dbReference>
<name>F6ACX7_PSEF1</name>
<dbReference type="AlphaFoldDB" id="F6ACX7"/>
<dbReference type="OrthoDB" id="34459at2"/>
<reference evidence="1 2" key="1">
    <citation type="submission" date="2011-04" db="EMBL/GenBank/DDBJ databases">
        <title>Complete sequence of Pseudomonas fulva 12-X.</title>
        <authorList>
            <consortium name="US DOE Joint Genome Institute"/>
            <person name="Lucas S."/>
            <person name="Han J."/>
            <person name="Lapidus A."/>
            <person name="Cheng J.-F."/>
            <person name="Goodwin L."/>
            <person name="Pitluck S."/>
            <person name="Peters L."/>
            <person name="Mikhailova N."/>
            <person name="Pagani I."/>
            <person name="Davenport K."/>
            <person name="Han C."/>
            <person name="Tapia R."/>
            <person name="Land M."/>
            <person name="Hauser L."/>
            <person name="Kyrpides N."/>
            <person name="Ivanova N."/>
            <person name="Pagani I."/>
            <person name="Lcollab F.I."/>
            <person name="Woyke T."/>
        </authorList>
    </citation>
    <scope>NUCLEOTIDE SEQUENCE [LARGE SCALE GENOMIC DNA]</scope>
    <source>
        <strain evidence="2">12-X</strain>
    </source>
</reference>
<keyword evidence="2" id="KW-1185">Reference proteome</keyword>
<dbReference type="EMBL" id="CP002727">
    <property type="protein sequence ID" value="AEF21183.1"/>
    <property type="molecule type" value="Genomic_DNA"/>
</dbReference>